<comment type="caution">
    <text evidence="1">The sequence shown here is derived from an EMBL/GenBank/DDBJ whole genome shotgun (WGS) entry which is preliminary data.</text>
</comment>
<name>A0ABT4BSA8_9FIRM</name>
<gene>
    <name evidence="1" type="ORF">OUY18_05605</name>
</gene>
<evidence type="ECO:0000313" key="1">
    <source>
        <dbReference type="EMBL" id="MCY1713729.1"/>
    </source>
</evidence>
<accession>A0ABT4BSA8</accession>
<dbReference type="RefSeq" id="WP_268057751.1">
    <property type="nucleotide sequence ID" value="NZ_JAPOHA010000004.1"/>
</dbReference>
<keyword evidence="2" id="KW-1185">Reference proteome</keyword>
<protein>
    <submittedName>
        <fullName evidence="1">Uncharacterized protein</fullName>
    </submittedName>
</protein>
<reference evidence="1 2" key="1">
    <citation type="submission" date="2022-11" db="EMBL/GenBank/DDBJ databases">
        <authorList>
            <person name="Caiyu Z."/>
        </authorList>
    </citation>
    <scope>NUCLEOTIDE SEQUENCE [LARGE SCALE GENOMIC DNA]</scope>
    <source>
        <strain evidence="1 2">YR-4</strain>
    </source>
</reference>
<proteinExistence type="predicted"/>
<sequence>MKVTIEESEKSVTLDGKAIANAVSKANYDPGLQAEQEEASEIENLEIKLDVKPKEDFEIPASNKDNSAFDGHSVGNSMERGKRIYWNQTFSEACEEILDVLVKHKVCMWDLNTALTFSNNILSGHGGEILWDKDLSELCKEIVYTILKHKIAPDDAKTVFKYVYHLARQNSPVVEKYPY</sequence>
<dbReference type="Proteomes" id="UP001082703">
    <property type="component" value="Unassembled WGS sequence"/>
</dbReference>
<organism evidence="1 2">
    <name type="scientific">Caproiciproducens galactitolivorans</name>
    <dbReference type="NCBI Taxonomy" id="642589"/>
    <lineage>
        <taxon>Bacteria</taxon>
        <taxon>Bacillati</taxon>
        <taxon>Bacillota</taxon>
        <taxon>Clostridia</taxon>
        <taxon>Eubacteriales</taxon>
        <taxon>Acutalibacteraceae</taxon>
        <taxon>Caproiciproducens</taxon>
    </lineage>
</organism>
<dbReference type="EMBL" id="JAPOHA010000004">
    <property type="protein sequence ID" value="MCY1713729.1"/>
    <property type="molecule type" value="Genomic_DNA"/>
</dbReference>
<evidence type="ECO:0000313" key="2">
    <source>
        <dbReference type="Proteomes" id="UP001082703"/>
    </source>
</evidence>